<protein>
    <submittedName>
        <fullName evidence="1">Uncharacterized protein</fullName>
    </submittedName>
</protein>
<accession>A0ABR0S6T6</accession>
<evidence type="ECO:0000313" key="1">
    <source>
        <dbReference type="EMBL" id="KAK5987865.1"/>
    </source>
</evidence>
<comment type="caution">
    <text evidence="1">The sequence shown here is derived from an EMBL/GenBank/DDBJ whole genome shotgun (WGS) entry which is preliminary data.</text>
</comment>
<name>A0ABR0S6T6_9HYPO</name>
<evidence type="ECO:0000313" key="2">
    <source>
        <dbReference type="Proteomes" id="UP001338125"/>
    </source>
</evidence>
<gene>
    <name evidence="1" type="ORF">PT974_12000</name>
</gene>
<dbReference type="Proteomes" id="UP001338125">
    <property type="component" value="Unassembled WGS sequence"/>
</dbReference>
<dbReference type="EMBL" id="JAVFKD010000016">
    <property type="protein sequence ID" value="KAK5987865.1"/>
    <property type="molecule type" value="Genomic_DNA"/>
</dbReference>
<proteinExistence type="predicted"/>
<keyword evidence="2" id="KW-1185">Reference proteome</keyword>
<sequence>MESLSDLDTADSLSGVEACADIVANYDLQGARLMRRVVNQSRNLPKHTLEVAFLTDGTVLTWSIQEPKSALRAGDSKRRVRIIVPQENSQGLRNHTKRFFRIAKKDPQFGKVICLKSTARVTMWHLGPAPKK</sequence>
<reference evidence="1 2" key="1">
    <citation type="submission" date="2024-01" db="EMBL/GenBank/DDBJ databases">
        <title>Complete genome of Cladobotryum mycophilum ATHUM6906.</title>
        <authorList>
            <person name="Christinaki A.C."/>
            <person name="Myridakis A.I."/>
            <person name="Kouvelis V.N."/>
        </authorList>
    </citation>
    <scope>NUCLEOTIDE SEQUENCE [LARGE SCALE GENOMIC DNA]</scope>
    <source>
        <strain evidence="1 2">ATHUM6906</strain>
    </source>
</reference>
<organism evidence="1 2">
    <name type="scientific">Cladobotryum mycophilum</name>
    <dbReference type="NCBI Taxonomy" id="491253"/>
    <lineage>
        <taxon>Eukaryota</taxon>
        <taxon>Fungi</taxon>
        <taxon>Dikarya</taxon>
        <taxon>Ascomycota</taxon>
        <taxon>Pezizomycotina</taxon>
        <taxon>Sordariomycetes</taxon>
        <taxon>Hypocreomycetidae</taxon>
        <taxon>Hypocreales</taxon>
        <taxon>Hypocreaceae</taxon>
        <taxon>Cladobotryum</taxon>
    </lineage>
</organism>